<dbReference type="CDD" id="cd17546">
    <property type="entry name" value="REC_hyHK_CKI1_RcsC-like"/>
    <property type="match status" value="1"/>
</dbReference>
<dbReference type="SMART" id="SM00448">
    <property type="entry name" value="REC"/>
    <property type="match status" value="1"/>
</dbReference>
<dbReference type="InterPro" id="IPR001789">
    <property type="entry name" value="Sig_transdc_resp-reg_receiver"/>
</dbReference>
<dbReference type="PANTHER" id="PTHR45339">
    <property type="entry name" value="HYBRID SIGNAL TRANSDUCTION HISTIDINE KINASE J"/>
    <property type="match status" value="1"/>
</dbReference>
<reference evidence="3" key="1">
    <citation type="journal article" date="2014" name="Front. Microbiol.">
        <title>High frequency of phylogenetically diverse reductive dehalogenase-homologous genes in deep subseafloor sedimentary metagenomes.</title>
        <authorList>
            <person name="Kawai M."/>
            <person name="Futagami T."/>
            <person name="Toyoda A."/>
            <person name="Takaki Y."/>
            <person name="Nishi S."/>
            <person name="Hori S."/>
            <person name="Arai W."/>
            <person name="Tsubouchi T."/>
            <person name="Morono Y."/>
            <person name="Uchiyama I."/>
            <person name="Ito T."/>
            <person name="Fujiyama A."/>
            <person name="Inagaki F."/>
            <person name="Takami H."/>
        </authorList>
    </citation>
    <scope>NUCLEOTIDE SEQUENCE</scope>
    <source>
        <strain evidence="3">Expedition CK06-06</strain>
    </source>
</reference>
<dbReference type="SUPFAM" id="SSF52172">
    <property type="entry name" value="CheY-like"/>
    <property type="match status" value="1"/>
</dbReference>
<dbReference type="GO" id="GO:0000160">
    <property type="term" value="P:phosphorelay signal transduction system"/>
    <property type="evidence" value="ECO:0007669"/>
    <property type="project" value="InterPro"/>
</dbReference>
<sequence length="138" mass="15186">LAEDGPDNQRLIAHVLKKAGAEVTVKENGKLAAEAALAARDEGRPFDVILMDMQMPVMDGYQATGLLREKGYTEPIIALTAHTMANDRQKCLDAGCDDYTSKPINRKKLIEMIRRYLNSPVAAGTSAWTQLRPTTNRS</sequence>
<gene>
    <name evidence="3" type="ORF">S01H1_82345</name>
</gene>
<dbReference type="PROSITE" id="PS50110">
    <property type="entry name" value="RESPONSE_REGULATORY"/>
    <property type="match status" value="1"/>
</dbReference>
<dbReference type="AlphaFoldDB" id="X0YKX6"/>
<proteinExistence type="predicted"/>
<dbReference type="Gene3D" id="3.40.50.2300">
    <property type="match status" value="1"/>
</dbReference>
<protein>
    <recommendedName>
        <fullName evidence="2">Response regulatory domain-containing protein</fullName>
    </recommendedName>
</protein>
<evidence type="ECO:0000259" key="2">
    <source>
        <dbReference type="PROSITE" id="PS50110"/>
    </source>
</evidence>
<feature type="non-terminal residue" evidence="3">
    <location>
        <position position="1"/>
    </location>
</feature>
<comment type="caution">
    <text evidence="3">The sequence shown here is derived from an EMBL/GenBank/DDBJ whole genome shotgun (WGS) entry which is preliminary data.</text>
</comment>
<name>X0YKX6_9ZZZZ</name>
<feature type="domain" description="Response regulatory" evidence="2">
    <location>
        <begin position="1"/>
        <end position="117"/>
    </location>
</feature>
<accession>X0YKX6</accession>
<evidence type="ECO:0000256" key="1">
    <source>
        <dbReference type="ARBA" id="ARBA00022553"/>
    </source>
</evidence>
<organism evidence="3">
    <name type="scientific">marine sediment metagenome</name>
    <dbReference type="NCBI Taxonomy" id="412755"/>
    <lineage>
        <taxon>unclassified sequences</taxon>
        <taxon>metagenomes</taxon>
        <taxon>ecological metagenomes</taxon>
    </lineage>
</organism>
<evidence type="ECO:0000313" key="3">
    <source>
        <dbReference type="EMBL" id="GAG49203.1"/>
    </source>
</evidence>
<keyword evidence="1" id="KW-0597">Phosphoprotein</keyword>
<dbReference type="EMBL" id="BARS01055814">
    <property type="protein sequence ID" value="GAG49203.1"/>
    <property type="molecule type" value="Genomic_DNA"/>
</dbReference>
<dbReference type="Pfam" id="PF00072">
    <property type="entry name" value="Response_reg"/>
    <property type="match status" value="1"/>
</dbReference>
<dbReference type="PANTHER" id="PTHR45339:SF5">
    <property type="entry name" value="HISTIDINE KINASE"/>
    <property type="match status" value="1"/>
</dbReference>
<dbReference type="InterPro" id="IPR011006">
    <property type="entry name" value="CheY-like_superfamily"/>
</dbReference>